<dbReference type="EMBL" id="GADI01002735">
    <property type="protein sequence ID" value="JAA71073.1"/>
    <property type="molecule type" value="mRNA"/>
</dbReference>
<dbReference type="AlphaFoldDB" id="A0A0K8RJL0"/>
<protein>
    <submittedName>
        <fullName evidence="2">Putative til domain protein</fullName>
    </submittedName>
</protein>
<proteinExistence type="evidence at transcript level"/>
<feature type="signal peptide" evidence="1">
    <location>
        <begin position="1"/>
        <end position="18"/>
    </location>
</feature>
<reference evidence="2" key="1">
    <citation type="submission" date="2012-12" db="EMBL/GenBank/DDBJ databases">
        <title>Identification and characterization of a phenylalanine ammonia-lyase gene family in Isatis indigotica Fort.</title>
        <authorList>
            <person name="Liu Q."/>
            <person name="Chen J."/>
            <person name="Zhou X."/>
            <person name="Di P."/>
            <person name="Xiao Y."/>
            <person name="Xuan H."/>
            <person name="Zhang L."/>
            <person name="Chen W."/>
        </authorList>
    </citation>
    <scope>NUCLEOTIDE SEQUENCE</scope>
    <source>
        <tissue evidence="2">Salivary gland</tissue>
    </source>
</reference>
<name>A0A0K8RJL0_IXORI</name>
<sequence>MNVFILVLLVVVPFYVESDGTTNCPAGEHPKACSNWNKRNTSCDEGSCNNPIPPSCEKCQCFIEDDDDCEVKCVCDGDTLRLPNGKCRDPSECPAGSPGLAYVPDKR</sequence>
<organism evidence="2">
    <name type="scientific">Ixodes ricinus</name>
    <name type="common">Common tick</name>
    <name type="synonym">Acarus ricinus</name>
    <dbReference type="NCBI Taxonomy" id="34613"/>
    <lineage>
        <taxon>Eukaryota</taxon>
        <taxon>Metazoa</taxon>
        <taxon>Ecdysozoa</taxon>
        <taxon>Arthropoda</taxon>
        <taxon>Chelicerata</taxon>
        <taxon>Arachnida</taxon>
        <taxon>Acari</taxon>
        <taxon>Parasitiformes</taxon>
        <taxon>Ixodida</taxon>
        <taxon>Ixodoidea</taxon>
        <taxon>Ixodidae</taxon>
        <taxon>Ixodinae</taxon>
        <taxon>Ixodes</taxon>
    </lineage>
</organism>
<evidence type="ECO:0000313" key="2">
    <source>
        <dbReference type="EMBL" id="JAA71073.1"/>
    </source>
</evidence>
<accession>A0A0K8RJL0</accession>
<keyword evidence="1" id="KW-0732">Signal</keyword>
<evidence type="ECO:0000256" key="1">
    <source>
        <dbReference type="SAM" id="SignalP"/>
    </source>
</evidence>
<feature type="chain" id="PRO_5005518310" evidence="1">
    <location>
        <begin position="19"/>
        <end position="107"/>
    </location>
</feature>